<feature type="region of interest" description="Disordered" evidence="1">
    <location>
        <begin position="601"/>
        <end position="631"/>
    </location>
</feature>
<organism evidence="3">
    <name type="scientific">Arion vulgaris</name>
    <dbReference type="NCBI Taxonomy" id="1028688"/>
    <lineage>
        <taxon>Eukaryota</taxon>
        <taxon>Metazoa</taxon>
        <taxon>Spiralia</taxon>
        <taxon>Lophotrochozoa</taxon>
        <taxon>Mollusca</taxon>
        <taxon>Gastropoda</taxon>
        <taxon>Heterobranchia</taxon>
        <taxon>Euthyneura</taxon>
        <taxon>Panpulmonata</taxon>
        <taxon>Eupulmonata</taxon>
        <taxon>Stylommatophora</taxon>
        <taxon>Helicina</taxon>
        <taxon>Arionoidea</taxon>
        <taxon>Arionidae</taxon>
        <taxon>Arion</taxon>
    </lineage>
</organism>
<dbReference type="GO" id="GO:0070822">
    <property type="term" value="C:Sin3-type complex"/>
    <property type="evidence" value="ECO:0007669"/>
    <property type="project" value="TreeGrafter"/>
</dbReference>
<dbReference type="PANTHER" id="PTHR46309">
    <property type="entry name" value="PHD FINGER PROTEIN 12"/>
    <property type="match status" value="1"/>
</dbReference>
<feature type="compositionally biased region" description="Low complexity" evidence="1">
    <location>
        <begin position="145"/>
        <end position="162"/>
    </location>
</feature>
<feature type="region of interest" description="Disordered" evidence="1">
    <location>
        <begin position="141"/>
        <end position="208"/>
    </location>
</feature>
<sequence>GLVNSHTVKVDFLNKIHTKHPVFRYKRKLPSRPTISVPSAIKHFYKDPPVLLPDPARPIPPTNATTDLPGSHGSSLATLEEQEEWLLSVVSMQASIAKYLAQKQLQRTSDSSHKFTDSTPAISKPTASVAPVVYKDLESSPALPSLHSDSGQKQSSSSVTSSPMEYLDCDTKQPISNSLLNGEQRSTLNSTTVQEDKNNLGPNYVSDSSTRSAVSLLSNHITNNVNSSNSLSVSATNINGVKDILEVELSNSFDVHKLDPGSLLRSRSNSVDSISSPSTGGFGNQWFNGDNINGDRSSSSNDSCKNINTIHNSTVVGKGLPGKAQHAKVVVSSNKTSVLSNNVVGNSGTQSQRICLQPTSVKAQTTSVPTCSAHKVITVSATPSGRAVNNLSTAVNKSSNINNIISSSSAFANLNTLLQQWIEGNSVNSEFSKIDEQLTYILAWQRLQQLMPSRSPPVSSTPIPTQSSTTSSSSLSSSNANKKGLLSVYLSQQSASEVRARAVLCPLSGKGQAVPMPYRSMKLGTGAEMDVCLSHFGHCNFVSDHHATIFYDEMSRHFELLNYSEHGTTVDNVLYSCDFSDKPATTPKPSPLVAAVRDIISKGGPGKHGSKNSTSPQEEEERRGVGKKEKLRMSARAYETYSPCSCKASSSSLIAGNGAGWEGTALLHHGSYIKVGCLQFVFSIVDHAPDQPIQPTPESSLPPPPSSSSSISTATTRFSLMPLLSSSQYLHNQPPVSLLKSHLKSSSAMP</sequence>
<feature type="region of interest" description="Disordered" evidence="1">
    <location>
        <begin position="453"/>
        <end position="479"/>
    </location>
</feature>
<feature type="compositionally biased region" description="Low complexity" evidence="1">
    <location>
        <begin position="453"/>
        <end position="478"/>
    </location>
</feature>
<dbReference type="InterPro" id="IPR042163">
    <property type="entry name" value="PHF12"/>
</dbReference>
<feature type="compositionally biased region" description="Polar residues" evidence="1">
    <location>
        <begin position="173"/>
        <end position="193"/>
    </location>
</feature>
<dbReference type="PROSITE" id="PS50006">
    <property type="entry name" value="FHA_DOMAIN"/>
    <property type="match status" value="1"/>
</dbReference>
<protein>
    <recommendedName>
        <fullName evidence="2">FHA domain-containing protein</fullName>
    </recommendedName>
</protein>
<dbReference type="PANTHER" id="PTHR46309:SF1">
    <property type="entry name" value="PHD FINGER PROTEIN 12"/>
    <property type="match status" value="1"/>
</dbReference>
<dbReference type="InterPro" id="IPR008984">
    <property type="entry name" value="SMAD_FHA_dom_sf"/>
</dbReference>
<dbReference type="EMBL" id="HACG01040704">
    <property type="protein sequence ID" value="CEK87569.1"/>
    <property type="molecule type" value="Transcribed_RNA"/>
</dbReference>
<dbReference type="GO" id="GO:0000122">
    <property type="term" value="P:negative regulation of transcription by RNA polymerase II"/>
    <property type="evidence" value="ECO:0007669"/>
    <property type="project" value="TreeGrafter"/>
</dbReference>
<feature type="compositionally biased region" description="Polar residues" evidence="1">
    <location>
        <begin position="285"/>
        <end position="301"/>
    </location>
</feature>
<dbReference type="SUPFAM" id="SSF49879">
    <property type="entry name" value="SMAD/FHA domain"/>
    <property type="match status" value="1"/>
</dbReference>
<dbReference type="CDD" id="cd22703">
    <property type="entry name" value="FHA_PHF12"/>
    <property type="match status" value="1"/>
</dbReference>
<feature type="region of interest" description="Disordered" evidence="1">
    <location>
        <begin position="264"/>
        <end position="301"/>
    </location>
</feature>
<proteinExistence type="predicted"/>
<name>A0A0B7B2K1_9EUPU</name>
<feature type="compositionally biased region" description="Basic and acidic residues" evidence="1">
    <location>
        <begin position="620"/>
        <end position="631"/>
    </location>
</feature>
<evidence type="ECO:0000313" key="3">
    <source>
        <dbReference type="EMBL" id="CEK87569.1"/>
    </source>
</evidence>
<dbReference type="GO" id="GO:0003714">
    <property type="term" value="F:transcription corepressor activity"/>
    <property type="evidence" value="ECO:0007669"/>
    <property type="project" value="InterPro"/>
</dbReference>
<dbReference type="AlphaFoldDB" id="A0A0B7B2K1"/>
<reference evidence="3" key="1">
    <citation type="submission" date="2014-12" db="EMBL/GenBank/DDBJ databases">
        <title>Insight into the proteome of Arion vulgaris.</title>
        <authorList>
            <person name="Aradska J."/>
            <person name="Bulat T."/>
            <person name="Smidak R."/>
            <person name="Sarate P."/>
            <person name="Gangsoo J."/>
            <person name="Sialana F."/>
            <person name="Bilban M."/>
            <person name="Lubec G."/>
        </authorList>
    </citation>
    <scope>NUCLEOTIDE SEQUENCE</scope>
    <source>
        <tissue evidence="3">Skin</tissue>
    </source>
</reference>
<feature type="non-terminal residue" evidence="3">
    <location>
        <position position="1"/>
    </location>
</feature>
<accession>A0A0B7B2K1</accession>
<dbReference type="InterPro" id="IPR000253">
    <property type="entry name" value="FHA_dom"/>
</dbReference>
<feature type="domain" description="FHA" evidence="2">
    <location>
        <begin position="521"/>
        <end position="575"/>
    </location>
</feature>
<gene>
    <name evidence="3" type="primary">ORF160147</name>
</gene>
<evidence type="ECO:0000256" key="1">
    <source>
        <dbReference type="SAM" id="MobiDB-lite"/>
    </source>
</evidence>
<feature type="compositionally biased region" description="Low complexity" evidence="1">
    <location>
        <begin position="266"/>
        <end position="278"/>
    </location>
</feature>
<evidence type="ECO:0000259" key="2">
    <source>
        <dbReference type="PROSITE" id="PS50006"/>
    </source>
</evidence>
<feature type="compositionally biased region" description="Pro residues" evidence="1">
    <location>
        <begin position="692"/>
        <end position="706"/>
    </location>
</feature>
<feature type="region of interest" description="Disordered" evidence="1">
    <location>
        <begin position="689"/>
        <end position="712"/>
    </location>
</feature>
<dbReference type="Gene3D" id="2.60.200.20">
    <property type="match status" value="1"/>
</dbReference>